<evidence type="ECO:0000259" key="2">
    <source>
        <dbReference type="Pfam" id="PF08327"/>
    </source>
</evidence>
<accession>A0A3D9L9R3</accession>
<evidence type="ECO:0000256" key="1">
    <source>
        <dbReference type="ARBA" id="ARBA00006817"/>
    </source>
</evidence>
<dbReference type="AlphaFoldDB" id="A0A3D9L9R3"/>
<dbReference type="Pfam" id="PF08327">
    <property type="entry name" value="AHSA1"/>
    <property type="match status" value="1"/>
</dbReference>
<gene>
    <name evidence="3" type="ORF">C8E99_0639</name>
</gene>
<dbReference type="Proteomes" id="UP000256727">
    <property type="component" value="Unassembled WGS sequence"/>
</dbReference>
<comment type="caution">
    <text evidence="3">The sequence shown here is derived from an EMBL/GenBank/DDBJ whole genome shotgun (WGS) entry which is preliminary data.</text>
</comment>
<comment type="similarity">
    <text evidence="1">Belongs to the AHA1 family.</text>
</comment>
<dbReference type="InterPro" id="IPR023393">
    <property type="entry name" value="START-like_dom_sf"/>
</dbReference>
<organism evidence="3 4">
    <name type="scientific">Citricoccus muralis</name>
    <dbReference type="NCBI Taxonomy" id="169134"/>
    <lineage>
        <taxon>Bacteria</taxon>
        <taxon>Bacillati</taxon>
        <taxon>Actinomycetota</taxon>
        <taxon>Actinomycetes</taxon>
        <taxon>Micrococcales</taxon>
        <taxon>Micrococcaceae</taxon>
        <taxon>Citricoccus</taxon>
    </lineage>
</organism>
<evidence type="ECO:0000313" key="3">
    <source>
        <dbReference type="EMBL" id="REE02852.1"/>
    </source>
</evidence>
<dbReference type="RefSeq" id="WP_115931074.1">
    <property type="nucleotide sequence ID" value="NZ_QREH01000001.1"/>
</dbReference>
<feature type="domain" description="Activator of Hsp90 ATPase homologue 1/2-like C-terminal" evidence="2">
    <location>
        <begin position="38"/>
        <end position="131"/>
    </location>
</feature>
<dbReference type="InterPro" id="IPR013538">
    <property type="entry name" value="ASHA1/2-like_C"/>
</dbReference>
<dbReference type="OrthoDB" id="8117292at2"/>
<evidence type="ECO:0000313" key="4">
    <source>
        <dbReference type="Proteomes" id="UP000256727"/>
    </source>
</evidence>
<reference evidence="3 4" key="1">
    <citation type="submission" date="2018-07" db="EMBL/GenBank/DDBJ databases">
        <title>Sequencing the genomes of 1000 actinobacteria strains.</title>
        <authorList>
            <person name="Klenk H.-P."/>
        </authorList>
    </citation>
    <scope>NUCLEOTIDE SEQUENCE [LARGE SCALE GENOMIC DNA]</scope>
    <source>
        <strain evidence="3 4">DSM 14442</strain>
    </source>
</reference>
<keyword evidence="4" id="KW-1185">Reference proteome</keyword>
<protein>
    <submittedName>
        <fullName evidence="3">Uncharacterized protein YndB with AHSA1/START domain</fullName>
    </submittedName>
</protein>
<dbReference type="Gene3D" id="3.30.530.20">
    <property type="match status" value="1"/>
</dbReference>
<dbReference type="SUPFAM" id="SSF55961">
    <property type="entry name" value="Bet v1-like"/>
    <property type="match status" value="1"/>
</dbReference>
<sequence length="218" mass="22959">MVDIQNQLSAVTRGLSLEDRDGEPSHVQTLEQTYPAGLEDVWEAVTTADRIARWFLPVSGDLGLGGQYQLEGNAGGTVLECTPPADGTARYRITWEFGGGVSWVTVRLAAEGDSTRFILEHVARAADLPEGMWDTYGPGATGVGWDGGLLGLGLHLGAVEGSLSPQEAEAWAFTEEGKRFYRGAADGWAAAHVAAGADPTVAPRAADATYGFYTGSDA</sequence>
<dbReference type="EMBL" id="QREH01000001">
    <property type="protein sequence ID" value="REE02852.1"/>
    <property type="molecule type" value="Genomic_DNA"/>
</dbReference>
<name>A0A3D9L9R3_9MICC</name>
<proteinExistence type="inferred from homology"/>